<feature type="signal peptide" evidence="2">
    <location>
        <begin position="1"/>
        <end position="33"/>
    </location>
</feature>
<evidence type="ECO:0000256" key="1">
    <source>
        <dbReference type="SAM" id="MobiDB-lite"/>
    </source>
</evidence>
<evidence type="ECO:0000313" key="3">
    <source>
        <dbReference type="EMBL" id="GIG76679.1"/>
    </source>
</evidence>
<dbReference type="RefSeq" id="WP_168080070.1">
    <property type="nucleotide sequence ID" value="NZ_BAAAQJ010000032.1"/>
</dbReference>
<feature type="chain" id="PRO_5039147807" evidence="2">
    <location>
        <begin position="34"/>
        <end position="117"/>
    </location>
</feature>
<sequence length="117" mass="12799">MNRRRTWTPLRWTPLTAAGAALAPAVGVAPTHAGVKHQQRQPSPWHTLNAEPSGGFRPETDLDDRLGNRLKHRNRQHVDGRTAAGAAIARNLCPPAVDHVKLLELASDIATARARRD</sequence>
<accession>A0A8J3LS96</accession>
<organism evidence="3 4">
    <name type="scientific">Planosporangium flavigriseum</name>
    <dbReference type="NCBI Taxonomy" id="373681"/>
    <lineage>
        <taxon>Bacteria</taxon>
        <taxon>Bacillati</taxon>
        <taxon>Actinomycetota</taxon>
        <taxon>Actinomycetes</taxon>
        <taxon>Micromonosporales</taxon>
        <taxon>Micromonosporaceae</taxon>
        <taxon>Planosporangium</taxon>
    </lineage>
</organism>
<reference evidence="3" key="1">
    <citation type="submission" date="2021-01" db="EMBL/GenBank/DDBJ databases">
        <title>Whole genome shotgun sequence of Planosporangium flavigriseum NBRC 105377.</title>
        <authorList>
            <person name="Komaki H."/>
            <person name="Tamura T."/>
        </authorList>
    </citation>
    <scope>NUCLEOTIDE SEQUENCE</scope>
    <source>
        <strain evidence="3">NBRC 105377</strain>
    </source>
</reference>
<proteinExistence type="predicted"/>
<evidence type="ECO:0000256" key="2">
    <source>
        <dbReference type="SAM" id="SignalP"/>
    </source>
</evidence>
<evidence type="ECO:0000313" key="4">
    <source>
        <dbReference type="Proteomes" id="UP000653674"/>
    </source>
</evidence>
<dbReference type="AlphaFoldDB" id="A0A8J3LS96"/>
<gene>
    <name evidence="3" type="ORF">Pfl04_50830</name>
</gene>
<comment type="caution">
    <text evidence="3">The sequence shown here is derived from an EMBL/GenBank/DDBJ whole genome shotgun (WGS) entry which is preliminary data.</text>
</comment>
<keyword evidence="2" id="KW-0732">Signal</keyword>
<dbReference type="Proteomes" id="UP000653674">
    <property type="component" value="Unassembled WGS sequence"/>
</dbReference>
<protein>
    <submittedName>
        <fullName evidence="3">Uncharacterized protein</fullName>
    </submittedName>
</protein>
<name>A0A8J3LS96_9ACTN</name>
<keyword evidence="4" id="KW-1185">Reference proteome</keyword>
<feature type="region of interest" description="Disordered" evidence="1">
    <location>
        <begin position="30"/>
        <end position="64"/>
    </location>
</feature>
<dbReference type="EMBL" id="BONU01000070">
    <property type="protein sequence ID" value="GIG76679.1"/>
    <property type="molecule type" value="Genomic_DNA"/>
</dbReference>